<keyword evidence="3" id="KW-0547">Nucleotide-binding</keyword>
<keyword evidence="7" id="KW-0238">DNA-binding</keyword>
<comment type="similarity">
    <text evidence="1">Belongs to the helicase family. RecQ subfamily.</text>
</comment>
<dbReference type="GO" id="GO:0016787">
    <property type="term" value="F:hydrolase activity"/>
    <property type="evidence" value="ECO:0007669"/>
    <property type="project" value="UniProtKB-KW"/>
</dbReference>
<evidence type="ECO:0000259" key="11">
    <source>
        <dbReference type="PROSITE" id="PS51192"/>
    </source>
</evidence>
<dbReference type="InterPro" id="IPR001650">
    <property type="entry name" value="Helicase_C-like"/>
</dbReference>
<dbReference type="EC" id="5.6.2.4" evidence="10"/>
<evidence type="ECO:0000256" key="8">
    <source>
        <dbReference type="ARBA" id="ARBA00023235"/>
    </source>
</evidence>
<evidence type="ECO:0000256" key="3">
    <source>
        <dbReference type="ARBA" id="ARBA00022741"/>
    </source>
</evidence>
<feature type="non-terminal residue" evidence="13">
    <location>
        <position position="394"/>
    </location>
</feature>
<dbReference type="GO" id="GO:0043590">
    <property type="term" value="C:bacterial nucleoid"/>
    <property type="evidence" value="ECO:0007669"/>
    <property type="project" value="TreeGrafter"/>
</dbReference>
<keyword evidence="4" id="KW-0378">Hydrolase</keyword>
<name>A0A382FEQ6_9ZZZZ</name>
<evidence type="ECO:0000256" key="2">
    <source>
        <dbReference type="ARBA" id="ARBA00022723"/>
    </source>
</evidence>
<evidence type="ECO:0000256" key="4">
    <source>
        <dbReference type="ARBA" id="ARBA00022801"/>
    </source>
</evidence>
<dbReference type="GO" id="GO:0030894">
    <property type="term" value="C:replisome"/>
    <property type="evidence" value="ECO:0007669"/>
    <property type="project" value="TreeGrafter"/>
</dbReference>
<accession>A0A382FEQ6</accession>
<dbReference type="GO" id="GO:0043138">
    <property type="term" value="F:3'-5' DNA helicase activity"/>
    <property type="evidence" value="ECO:0007669"/>
    <property type="project" value="UniProtKB-EC"/>
</dbReference>
<dbReference type="GO" id="GO:0003677">
    <property type="term" value="F:DNA binding"/>
    <property type="evidence" value="ECO:0007669"/>
    <property type="project" value="UniProtKB-KW"/>
</dbReference>
<evidence type="ECO:0000259" key="12">
    <source>
        <dbReference type="PROSITE" id="PS51194"/>
    </source>
</evidence>
<dbReference type="SMART" id="SM00487">
    <property type="entry name" value="DEXDc"/>
    <property type="match status" value="1"/>
</dbReference>
<feature type="domain" description="Helicase ATP-binding" evidence="11">
    <location>
        <begin position="29"/>
        <end position="201"/>
    </location>
</feature>
<feature type="domain" description="Helicase C-terminal" evidence="12">
    <location>
        <begin position="226"/>
        <end position="371"/>
    </location>
</feature>
<dbReference type="InterPro" id="IPR014001">
    <property type="entry name" value="Helicase_ATP-bd"/>
</dbReference>
<evidence type="ECO:0000256" key="5">
    <source>
        <dbReference type="ARBA" id="ARBA00022806"/>
    </source>
</evidence>
<dbReference type="SMART" id="SM00490">
    <property type="entry name" value="HELICc"/>
    <property type="match status" value="1"/>
</dbReference>
<dbReference type="GO" id="GO:0006281">
    <property type="term" value="P:DNA repair"/>
    <property type="evidence" value="ECO:0007669"/>
    <property type="project" value="TreeGrafter"/>
</dbReference>
<feature type="non-terminal residue" evidence="13">
    <location>
        <position position="1"/>
    </location>
</feature>
<gene>
    <name evidence="13" type="ORF">METZ01_LOCUS213557</name>
</gene>
<evidence type="ECO:0000256" key="1">
    <source>
        <dbReference type="ARBA" id="ARBA00005446"/>
    </source>
</evidence>
<dbReference type="CDD" id="cd17920">
    <property type="entry name" value="DEXHc_RecQ"/>
    <property type="match status" value="1"/>
</dbReference>
<dbReference type="PANTHER" id="PTHR13710">
    <property type="entry name" value="DNA HELICASE RECQ FAMILY MEMBER"/>
    <property type="match status" value="1"/>
</dbReference>
<dbReference type="PANTHER" id="PTHR13710:SF105">
    <property type="entry name" value="ATP-DEPENDENT DNA HELICASE Q1"/>
    <property type="match status" value="1"/>
</dbReference>
<organism evidence="13">
    <name type="scientific">marine metagenome</name>
    <dbReference type="NCBI Taxonomy" id="408172"/>
    <lineage>
        <taxon>unclassified sequences</taxon>
        <taxon>metagenomes</taxon>
        <taxon>ecological metagenomes</taxon>
    </lineage>
</organism>
<evidence type="ECO:0000256" key="7">
    <source>
        <dbReference type="ARBA" id="ARBA00023125"/>
    </source>
</evidence>
<sequence length="394" mass="44582">MKINDSLIYDSLKKIFGFDEFKGLQKEVISNICEGKNTLVIMPTGGGKSLCYQLPAFIKEGTTVVISPLIALMKNQIDHIRSLSNINGIAHVLNSTLNKDEQEKVKDDVNKGITKLLYLAPESFSKKSNIEFLKSNNIPLLAIDEAHCISEWGHDFRPEYRNLRSLADKIGKNIPIVALTATATPKVQSDILKNLNISDAKIFKASFNRSNLFYEVRYKNDTVNSDLIKFIKNNNNKSGIIYCLSRKKVEEITNLLQLNDIKALPYHAGLDSKTRSNNQDSFLKEDVDVIVATIAFGMGIDKPNIRFVIHYDIPKSLEGYYQETGRAGRDGGEGHCLAFYSYKDVEKLEKFITSKPNSEQQLSSLLLEEMVSYCETSISRRKYLLNYFGEEFDN</sequence>
<dbReference type="InterPro" id="IPR032284">
    <property type="entry name" value="RecQ_Zn-bd"/>
</dbReference>
<dbReference type="NCBIfam" id="TIGR00614">
    <property type="entry name" value="recQ_fam"/>
    <property type="match status" value="1"/>
</dbReference>
<dbReference type="EMBL" id="UINC01049211">
    <property type="protein sequence ID" value="SVB60703.1"/>
    <property type="molecule type" value="Genomic_DNA"/>
</dbReference>
<evidence type="ECO:0000256" key="9">
    <source>
        <dbReference type="ARBA" id="ARBA00034617"/>
    </source>
</evidence>
<dbReference type="GO" id="GO:0005737">
    <property type="term" value="C:cytoplasm"/>
    <property type="evidence" value="ECO:0007669"/>
    <property type="project" value="TreeGrafter"/>
</dbReference>
<dbReference type="GO" id="GO:0009378">
    <property type="term" value="F:four-way junction helicase activity"/>
    <property type="evidence" value="ECO:0007669"/>
    <property type="project" value="TreeGrafter"/>
</dbReference>
<keyword evidence="2" id="KW-0479">Metal-binding</keyword>
<dbReference type="Gene3D" id="3.40.50.300">
    <property type="entry name" value="P-loop containing nucleotide triphosphate hydrolases"/>
    <property type="match status" value="2"/>
</dbReference>
<evidence type="ECO:0000313" key="13">
    <source>
        <dbReference type="EMBL" id="SVB60703.1"/>
    </source>
</evidence>
<proteinExistence type="inferred from homology"/>
<dbReference type="Pfam" id="PF00271">
    <property type="entry name" value="Helicase_C"/>
    <property type="match status" value="1"/>
</dbReference>
<keyword evidence="5" id="KW-0347">Helicase</keyword>
<dbReference type="InterPro" id="IPR027417">
    <property type="entry name" value="P-loop_NTPase"/>
</dbReference>
<dbReference type="SUPFAM" id="SSF52540">
    <property type="entry name" value="P-loop containing nucleoside triphosphate hydrolases"/>
    <property type="match status" value="1"/>
</dbReference>
<dbReference type="Pfam" id="PF16124">
    <property type="entry name" value="RecQ_Zn_bind"/>
    <property type="match status" value="1"/>
</dbReference>
<evidence type="ECO:0000256" key="6">
    <source>
        <dbReference type="ARBA" id="ARBA00022840"/>
    </source>
</evidence>
<dbReference type="GO" id="GO:0006310">
    <property type="term" value="P:DNA recombination"/>
    <property type="evidence" value="ECO:0007669"/>
    <property type="project" value="InterPro"/>
</dbReference>
<keyword evidence="8" id="KW-0413">Isomerase</keyword>
<dbReference type="Pfam" id="PF00270">
    <property type="entry name" value="DEAD"/>
    <property type="match status" value="1"/>
</dbReference>
<protein>
    <recommendedName>
        <fullName evidence="10">DNA 3'-5' helicase</fullName>
        <ecNumber evidence="10">5.6.2.4</ecNumber>
    </recommendedName>
</protein>
<evidence type="ECO:0000256" key="10">
    <source>
        <dbReference type="ARBA" id="ARBA00034808"/>
    </source>
</evidence>
<reference evidence="13" key="1">
    <citation type="submission" date="2018-05" db="EMBL/GenBank/DDBJ databases">
        <authorList>
            <person name="Lanie J.A."/>
            <person name="Ng W.-L."/>
            <person name="Kazmierczak K.M."/>
            <person name="Andrzejewski T.M."/>
            <person name="Davidsen T.M."/>
            <person name="Wayne K.J."/>
            <person name="Tettelin H."/>
            <person name="Glass J.I."/>
            <person name="Rusch D."/>
            <person name="Podicherti R."/>
            <person name="Tsui H.-C.T."/>
            <person name="Winkler M.E."/>
        </authorList>
    </citation>
    <scope>NUCLEOTIDE SEQUENCE</scope>
</reference>
<comment type="catalytic activity">
    <reaction evidence="9">
        <text>Couples ATP hydrolysis with the unwinding of duplex DNA by translocating in the 3'-5' direction.</text>
        <dbReference type="EC" id="5.6.2.4"/>
    </reaction>
</comment>
<dbReference type="FunFam" id="3.40.50.300:FF:000296">
    <property type="entry name" value="ATP-dependent DNA helicase RecQ"/>
    <property type="match status" value="1"/>
</dbReference>
<dbReference type="GO" id="GO:0046872">
    <property type="term" value="F:metal ion binding"/>
    <property type="evidence" value="ECO:0007669"/>
    <property type="project" value="UniProtKB-KW"/>
</dbReference>
<keyword evidence="6" id="KW-0067">ATP-binding</keyword>
<dbReference type="AlphaFoldDB" id="A0A382FEQ6"/>
<dbReference type="PROSITE" id="PS51192">
    <property type="entry name" value="HELICASE_ATP_BIND_1"/>
    <property type="match status" value="1"/>
</dbReference>
<dbReference type="InterPro" id="IPR004589">
    <property type="entry name" value="DNA_helicase_ATP-dep_RecQ"/>
</dbReference>
<dbReference type="GO" id="GO:0005524">
    <property type="term" value="F:ATP binding"/>
    <property type="evidence" value="ECO:0007669"/>
    <property type="project" value="UniProtKB-KW"/>
</dbReference>
<dbReference type="CDD" id="cd18794">
    <property type="entry name" value="SF2_C_RecQ"/>
    <property type="match status" value="1"/>
</dbReference>
<dbReference type="FunFam" id="3.40.50.300:FF:000156">
    <property type="entry name" value="ATP-dependent DNA helicase recQ"/>
    <property type="match status" value="1"/>
</dbReference>
<dbReference type="InterPro" id="IPR011545">
    <property type="entry name" value="DEAD/DEAH_box_helicase_dom"/>
</dbReference>
<dbReference type="PROSITE" id="PS51194">
    <property type="entry name" value="HELICASE_CTER"/>
    <property type="match status" value="1"/>
</dbReference>